<reference evidence="6 7" key="1">
    <citation type="submission" date="2017-11" db="EMBL/GenBank/DDBJ databases">
        <title>Taxonomic description and genome sequences of Spirosoma HA7 sp. nov., isolated from pollen microhabitat of Corylus avellana.</title>
        <authorList>
            <person name="Ambika Manirajan B."/>
            <person name="Suarez C."/>
            <person name="Ratering S."/>
            <person name="Geissler-Plaum R."/>
            <person name="Cardinale M."/>
            <person name="Sylvia S."/>
        </authorList>
    </citation>
    <scope>NUCLEOTIDE SEQUENCE [LARGE SCALE GENOMIC DNA]</scope>
    <source>
        <strain evidence="6 7">HA7</strain>
    </source>
</reference>
<keyword evidence="3 4" id="KW-0408">Iron</keyword>
<dbReference type="Proteomes" id="UP000232883">
    <property type="component" value="Chromosome"/>
</dbReference>
<keyword evidence="7" id="KW-1185">Reference proteome</keyword>
<dbReference type="Gene3D" id="1.10.760.10">
    <property type="entry name" value="Cytochrome c-like domain"/>
    <property type="match status" value="2"/>
</dbReference>
<name>A0A2K8Z9X3_9BACT</name>
<dbReference type="AlphaFoldDB" id="A0A2K8Z9X3"/>
<protein>
    <recommendedName>
        <fullName evidence="5">Cytochrome c domain-containing protein</fullName>
    </recommendedName>
</protein>
<dbReference type="EMBL" id="CP025096">
    <property type="protein sequence ID" value="AUD06657.1"/>
    <property type="molecule type" value="Genomic_DNA"/>
</dbReference>
<evidence type="ECO:0000313" key="6">
    <source>
        <dbReference type="EMBL" id="AUD06657.1"/>
    </source>
</evidence>
<organism evidence="6 7">
    <name type="scientific">Spirosoma pollinicola</name>
    <dbReference type="NCBI Taxonomy" id="2057025"/>
    <lineage>
        <taxon>Bacteria</taxon>
        <taxon>Pseudomonadati</taxon>
        <taxon>Bacteroidota</taxon>
        <taxon>Cytophagia</taxon>
        <taxon>Cytophagales</taxon>
        <taxon>Cytophagaceae</taxon>
        <taxon>Spirosoma</taxon>
    </lineage>
</organism>
<sequence>MFKKVFKWTGIVLGSLVLLLLLFYSIVYTQTEAGINKVYHVKLQQLHIPDDSASYIAGRHVAEIRGCVGCHGADLATGEVFADKNSPIGFIQASNITSGKGGIQYSDQDWVRALRHGLGKDNKPLWFMPSHEICGLSNQDMTALISYVKRQPPVDKTTPQKSIKPLGRILTFIGEFPLLAAEEIDHNAMYVDDVKLKVNADYGKYLAITCTGCHSANFKGAPSRSPEQPPIPDISSTGRLGKWTPQEFVQLFRTGKTPEGRVLSKYMPVKLFTYSDDELKAIYLFLHKVN</sequence>
<gene>
    <name evidence="6" type="ORF">CWM47_35315</name>
</gene>
<dbReference type="SUPFAM" id="SSF46626">
    <property type="entry name" value="Cytochrome c"/>
    <property type="match status" value="2"/>
</dbReference>
<accession>A0A2K8Z9X3</accession>
<evidence type="ECO:0000256" key="1">
    <source>
        <dbReference type="ARBA" id="ARBA00022617"/>
    </source>
</evidence>
<dbReference type="Pfam" id="PF00034">
    <property type="entry name" value="Cytochrom_C"/>
    <property type="match status" value="1"/>
</dbReference>
<dbReference type="GO" id="GO:0009055">
    <property type="term" value="F:electron transfer activity"/>
    <property type="evidence" value="ECO:0007669"/>
    <property type="project" value="InterPro"/>
</dbReference>
<dbReference type="InterPro" id="IPR051459">
    <property type="entry name" value="Cytochrome_c-type_DH"/>
</dbReference>
<dbReference type="GO" id="GO:0020037">
    <property type="term" value="F:heme binding"/>
    <property type="evidence" value="ECO:0007669"/>
    <property type="project" value="InterPro"/>
</dbReference>
<dbReference type="PANTHER" id="PTHR35008">
    <property type="entry name" value="BLL4482 PROTEIN-RELATED"/>
    <property type="match status" value="1"/>
</dbReference>
<evidence type="ECO:0000256" key="3">
    <source>
        <dbReference type="ARBA" id="ARBA00023004"/>
    </source>
</evidence>
<evidence type="ECO:0000313" key="7">
    <source>
        <dbReference type="Proteomes" id="UP000232883"/>
    </source>
</evidence>
<evidence type="ECO:0000256" key="2">
    <source>
        <dbReference type="ARBA" id="ARBA00022723"/>
    </source>
</evidence>
<evidence type="ECO:0000259" key="5">
    <source>
        <dbReference type="PROSITE" id="PS51007"/>
    </source>
</evidence>
<keyword evidence="1 4" id="KW-0349">Heme</keyword>
<dbReference type="PANTHER" id="PTHR35008:SF8">
    <property type="entry name" value="ALCOHOL DEHYDROGENASE CYTOCHROME C SUBUNIT"/>
    <property type="match status" value="1"/>
</dbReference>
<keyword evidence="2 4" id="KW-0479">Metal-binding</keyword>
<dbReference type="InterPro" id="IPR036909">
    <property type="entry name" value="Cyt_c-like_dom_sf"/>
</dbReference>
<proteinExistence type="predicted"/>
<dbReference type="PROSITE" id="PS51007">
    <property type="entry name" value="CYTC"/>
    <property type="match status" value="1"/>
</dbReference>
<dbReference type="InterPro" id="IPR009056">
    <property type="entry name" value="Cyt_c-like_dom"/>
</dbReference>
<feature type="domain" description="Cytochrome c" evidence="5">
    <location>
        <begin position="198"/>
        <end position="290"/>
    </location>
</feature>
<dbReference type="RefSeq" id="WP_100993194.1">
    <property type="nucleotide sequence ID" value="NZ_CP025096.1"/>
</dbReference>
<evidence type="ECO:0000256" key="4">
    <source>
        <dbReference type="PROSITE-ProRule" id="PRU00433"/>
    </source>
</evidence>
<dbReference type="GO" id="GO:0046872">
    <property type="term" value="F:metal ion binding"/>
    <property type="evidence" value="ECO:0007669"/>
    <property type="project" value="UniProtKB-KW"/>
</dbReference>
<dbReference type="OrthoDB" id="9809720at2"/>
<dbReference type="KEGG" id="spir:CWM47_35315"/>